<accession>A0A8H9Y9L1</accession>
<comment type="caution">
    <text evidence="3">The sequence shown here is derived from an EMBL/GenBank/DDBJ whole genome shotgun (WGS) entry which is preliminary data.</text>
</comment>
<evidence type="ECO:0000313" key="4">
    <source>
        <dbReference type="Proteomes" id="UP000612712"/>
    </source>
</evidence>
<reference evidence="3" key="1">
    <citation type="submission" date="2020-08" db="EMBL/GenBank/DDBJ databases">
        <title>Sequencing the genomes of 1000 actinobacteria strains.</title>
        <authorList>
            <person name="Klenk H.-P."/>
        </authorList>
    </citation>
    <scope>NUCLEOTIDE SEQUENCE</scope>
    <source>
        <strain evidence="3">DSM 20582</strain>
    </source>
</reference>
<evidence type="ECO:0000313" key="2">
    <source>
        <dbReference type="EMBL" id="MBB3114817.1"/>
    </source>
</evidence>
<dbReference type="GO" id="GO:0042781">
    <property type="term" value="F:3'-tRNA processing endoribonuclease activity"/>
    <property type="evidence" value="ECO:0007669"/>
    <property type="project" value="TreeGrafter"/>
</dbReference>
<dbReference type="PANTHER" id="PTHR46018:SF4">
    <property type="entry name" value="METALLO-HYDROLASE YHFI-RELATED"/>
    <property type="match status" value="1"/>
</dbReference>
<organism evidence="3 4">
    <name type="scientific">Corynebacterium bovis DSM 20582 = CIP 54.80</name>
    <dbReference type="NCBI Taxonomy" id="927655"/>
    <lineage>
        <taxon>Bacteria</taxon>
        <taxon>Bacillati</taxon>
        <taxon>Actinomycetota</taxon>
        <taxon>Actinomycetes</taxon>
        <taxon>Mycobacteriales</taxon>
        <taxon>Corynebacteriaceae</taxon>
        <taxon>Corynebacterium</taxon>
    </lineage>
</organism>
<dbReference type="InterPro" id="IPR001279">
    <property type="entry name" value="Metallo-B-lactamas"/>
</dbReference>
<proteinExistence type="predicted"/>
<evidence type="ECO:0000259" key="1">
    <source>
        <dbReference type="SMART" id="SM00849"/>
    </source>
</evidence>
<dbReference type="CDD" id="cd07716">
    <property type="entry name" value="RNaseZ_short-form-like_MBL-fold"/>
    <property type="match status" value="1"/>
</dbReference>
<dbReference type="Proteomes" id="UP000612712">
    <property type="component" value="Unassembled WGS sequence"/>
</dbReference>
<dbReference type="PANTHER" id="PTHR46018">
    <property type="entry name" value="ZINC PHOSPHODIESTERASE ELAC PROTEIN 1"/>
    <property type="match status" value="1"/>
</dbReference>
<dbReference type="SMART" id="SM00849">
    <property type="entry name" value="Lactamase_B"/>
    <property type="match status" value="1"/>
</dbReference>
<dbReference type="RefSeq" id="WP_010265902.1">
    <property type="nucleotide sequence ID" value="NZ_AENJ01000064.1"/>
</dbReference>
<dbReference type="SUPFAM" id="SSF56281">
    <property type="entry name" value="Metallo-hydrolase/oxidoreductase"/>
    <property type="match status" value="1"/>
</dbReference>
<dbReference type="EMBL" id="JACHWT010000001">
    <property type="protein sequence ID" value="MBB3114817.1"/>
    <property type="molecule type" value="Genomic_DNA"/>
</dbReference>
<dbReference type="Pfam" id="PF12706">
    <property type="entry name" value="Lactamase_B_2"/>
    <property type="match status" value="1"/>
</dbReference>
<feature type="domain" description="Metallo-beta-lactamase" evidence="1">
    <location>
        <begin position="18"/>
        <end position="206"/>
    </location>
</feature>
<dbReference type="EMBL" id="JACHWT010000002">
    <property type="protein sequence ID" value="MBB3115267.1"/>
    <property type="molecule type" value="Genomic_DNA"/>
</dbReference>
<gene>
    <name evidence="2" type="ORF">FHU32_000005</name>
    <name evidence="3" type="ORF">FHU32_000471</name>
</gene>
<name>A0A8H9Y9L1_9CORY</name>
<dbReference type="AlphaFoldDB" id="A0A8H9Y9L1"/>
<sequence>MELLVLGCSGSLAGPRSPASGYLVRDTVTAGGHRVLMDIGPGVLAALQRHADPSSVDVALSHLHADHCLDFPSLLVWRRFHPTAPAVGRQRLVGPSTTALHLGRAGADHPDECDDFSDTFDLATWDETPTVTVGGLTLRACPAVHPTESYCLRVEDAAGNRLVYSGDTGPTPDLVDLATGADVLLCEATWGETSDGKVPDMHLSGRDAGEVASAAGVGHLVLTHIPPWVDPEDALRGARRTFDGRITLARPDLVVPVGEG</sequence>
<protein>
    <submittedName>
        <fullName evidence="3">Ribonuclease BN (tRNA processing enzyme)</fullName>
    </submittedName>
</protein>
<dbReference type="Gene3D" id="3.60.15.10">
    <property type="entry name" value="Ribonuclease Z/Hydroxyacylglutathione hydrolase-like"/>
    <property type="match status" value="1"/>
</dbReference>
<dbReference type="InterPro" id="IPR036866">
    <property type="entry name" value="RibonucZ/Hydroxyglut_hydro"/>
</dbReference>
<evidence type="ECO:0000313" key="3">
    <source>
        <dbReference type="EMBL" id="MBB3115267.1"/>
    </source>
</evidence>